<proteinExistence type="predicted"/>
<name>A0A7R9WAK0_9STRA</name>
<keyword evidence="4 6" id="KW-0472">Membrane</keyword>
<dbReference type="EMBL" id="HBED01033108">
    <property type="protein sequence ID" value="CAD8317759.1"/>
    <property type="molecule type" value="Transcribed_RNA"/>
</dbReference>
<feature type="transmembrane region" description="Helical" evidence="6">
    <location>
        <begin position="477"/>
        <end position="495"/>
    </location>
</feature>
<dbReference type="CDD" id="cd00637">
    <property type="entry name" value="7tm_classA_rhodopsin-like"/>
    <property type="match status" value="1"/>
</dbReference>
<dbReference type="GO" id="GO:0007189">
    <property type="term" value="P:adenylate cyclase-activating G protein-coupled receptor signaling pathway"/>
    <property type="evidence" value="ECO:0007669"/>
    <property type="project" value="TreeGrafter"/>
</dbReference>
<evidence type="ECO:0000256" key="3">
    <source>
        <dbReference type="ARBA" id="ARBA00022989"/>
    </source>
</evidence>
<evidence type="ECO:0000256" key="5">
    <source>
        <dbReference type="SAM" id="MobiDB-lite"/>
    </source>
</evidence>
<accession>A0A7R9WAK0</accession>
<organism evidence="7">
    <name type="scientific">Pseudictyota dubia</name>
    <dbReference type="NCBI Taxonomy" id="2749911"/>
    <lineage>
        <taxon>Eukaryota</taxon>
        <taxon>Sar</taxon>
        <taxon>Stramenopiles</taxon>
        <taxon>Ochrophyta</taxon>
        <taxon>Bacillariophyta</taxon>
        <taxon>Mediophyceae</taxon>
        <taxon>Biddulphiophycidae</taxon>
        <taxon>Eupodiscales</taxon>
        <taxon>Odontellaceae</taxon>
        <taxon>Pseudictyota</taxon>
    </lineage>
</organism>
<feature type="region of interest" description="Disordered" evidence="5">
    <location>
        <begin position="789"/>
        <end position="820"/>
    </location>
</feature>
<evidence type="ECO:0000313" key="7">
    <source>
        <dbReference type="EMBL" id="CAD8317759.1"/>
    </source>
</evidence>
<protein>
    <submittedName>
        <fullName evidence="7">Uncharacterized protein</fullName>
    </submittedName>
</protein>
<dbReference type="AlphaFoldDB" id="A0A7R9WAK0"/>
<feature type="transmembrane region" description="Helical" evidence="6">
    <location>
        <begin position="507"/>
        <end position="528"/>
    </location>
</feature>
<feature type="transmembrane region" description="Helical" evidence="6">
    <location>
        <begin position="676"/>
        <end position="697"/>
    </location>
</feature>
<feature type="transmembrane region" description="Helical" evidence="6">
    <location>
        <begin position="589"/>
        <end position="609"/>
    </location>
</feature>
<evidence type="ECO:0000256" key="1">
    <source>
        <dbReference type="ARBA" id="ARBA00004141"/>
    </source>
</evidence>
<evidence type="ECO:0000256" key="6">
    <source>
        <dbReference type="SAM" id="Phobius"/>
    </source>
</evidence>
<feature type="transmembrane region" description="Helical" evidence="6">
    <location>
        <begin position="629"/>
        <end position="650"/>
    </location>
</feature>
<keyword evidence="2 6" id="KW-0812">Transmembrane</keyword>
<dbReference type="PANTHER" id="PTHR23112">
    <property type="entry name" value="G PROTEIN-COUPLED RECEPTOR 157-RELATED"/>
    <property type="match status" value="1"/>
</dbReference>
<dbReference type="Gene3D" id="1.20.1070.10">
    <property type="entry name" value="Rhodopsin 7-helix transmembrane proteins"/>
    <property type="match status" value="1"/>
</dbReference>
<dbReference type="GO" id="GO:0004930">
    <property type="term" value="F:G protein-coupled receptor activity"/>
    <property type="evidence" value="ECO:0007669"/>
    <property type="project" value="TreeGrafter"/>
</dbReference>
<evidence type="ECO:0000256" key="4">
    <source>
        <dbReference type="ARBA" id="ARBA00023136"/>
    </source>
</evidence>
<feature type="compositionally biased region" description="Basic and acidic residues" evidence="5">
    <location>
        <begin position="811"/>
        <end position="820"/>
    </location>
</feature>
<feature type="transmembrane region" description="Helical" evidence="6">
    <location>
        <begin position="709"/>
        <end position="732"/>
    </location>
</feature>
<evidence type="ECO:0000256" key="2">
    <source>
        <dbReference type="ARBA" id="ARBA00022692"/>
    </source>
</evidence>
<dbReference type="SUPFAM" id="SSF81321">
    <property type="entry name" value="Family A G protein-coupled receptor-like"/>
    <property type="match status" value="1"/>
</dbReference>
<dbReference type="PANTHER" id="PTHR23112:SF0">
    <property type="entry name" value="TRANSMEMBRANE PROTEIN 116"/>
    <property type="match status" value="1"/>
</dbReference>
<reference evidence="7" key="1">
    <citation type="submission" date="2021-01" db="EMBL/GenBank/DDBJ databases">
        <authorList>
            <person name="Corre E."/>
            <person name="Pelletier E."/>
            <person name="Niang G."/>
            <person name="Scheremetjew M."/>
            <person name="Finn R."/>
            <person name="Kale V."/>
            <person name="Holt S."/>
            <person name="Cochrane G."/>
            <person name="Meng A."/>
            <person name="Brown T."/>
            <person name="Cohen L."/>
        </authorList>
    </citation>
    <scope>NUCLEOTIDE SEQUENCE</scope>
    <source>
        <strain evidence="7">CCMP147</strain>
    </source>
</reference>
<dbReference type="GO" id="GO:0005886">
    <property type="term" value="C:plasma membrane"/>
    <property type="evidence" value="ECO:0007669"/>
    <property type="project" value="TreeGrafter"/>
</dbReference>
<dbReference type="Gene3D" id="3.50.30.30">
    <property type="match status" value="1"/>
</dbReference>
<feature type="transmembrane region" description="Helical" evidence="6">
    <location>
        <begin position="554"/>
        <end position="577"/>
    </location>
</feature>
<comment type="subcellular location">
    <subcellularLocation>
        <location evidence="1">Membrane</location>
        <topology evidence="1">Multi-pass membrane protein</topology>
    </subcellularLocation>
</comment>
<gene>
    <name evidence="7" type="ORF">TDUB1175_LOCUS16554</name>
</gene>
<keyword evidence="3 6" id="KW-1133">Transmembrane helix</keyword>
<sequence length="820" mass="91515">MRYLNVDARPNRLLLRPHISLLWALMLPRGCSVLGQEFEDVHPWLRCDPTWDPPCPMSYYCSFEGGALANSTCEPCPAPGGNCVDLGLPDDAVTDCLRMCDRGQEGDNCSSDATCAEGNYFCDYKDGERGTCEMCKTNKAECVSSENMFSEDGQEDCLFCDLLCLPMHFSNVTVDGENIKSNALRGSPSLSVSGPLVDCTNLIYGEEETCPGANNSICLVEDVTKNTWYPTVVWNCEESGGIGVILFGSYSTEENDVPFTGHLSSRETNIPSVSIPYNDGKHFLENKLGLRADVHVASAGDYCWKQQTCSEEIPCIGDSKDSYCAFEWGGDEGTCRHCPIDENGDPDPYACFFDRNGGFVRWQNGVQSCAATCAGSLTFGDCKFCPTDVTGFDFGVQNESDRCHFCPEQDVKYPDREVPLFGDGTKCWQMQKFFEAVEVHKDSQNCRLAQMMNYVCGCAGPGYGGASTEAKKNVLVWLPRTMAVLSFLGSLFILIDATKTQKNRKKLFHQLMAALSTFDIFGSIAYAFTSLPMPADDYIVGSKGNAATCIAQGFFIQIGTISCYINVSLSVYYLLVIKMGKREQQMKKYRMWLFLCPITVGLAFAFAGIPFYDNMILWCNNAASWWPEIPVALAILIATVIMTIVCCDVYQKEKASARWRSGHSQRRAENRISKKVFWQSFWYLIAFYFTWPAYLALQYSWASGKAFSRYGLIVFAGTTVPLQGFFNFIVYIRPRYMNTDNVTSRMSTIISRRFISDEALSTTLRATIKSWMGNRRRTTTEMSASVVKPVSDNARPDPAPAVRRRSSILAQEKELNTDSM</sequence>